<comment type="caution">
    <text evidence="2">The sequence shown here is derived from an EMBL/GenBank/DDBJ whole genome shotgun (WGS) entry which is preliminary data.</text>
</comment>
<dbReference type="Proteomes" id="UP000191554">
    <property type="component" value="Unassembled WGS sequence"/>
</dbReference>
<evidence type="ECO:0000313" key="2">
    <source>
        <dbReference type="EMBL" id="OPX42122.1"/>
    </source>
</evidence>
<keyword evidence="3" id="KW-1185">Reference proteome</keyword>
<evidence type="ECO:0000313" key="3">
    <source>
        <dbReference type="Proteomes" id="UP000191554"/>
    </source>
</evidence>
<dbReference type="OrthoDB" id="9800398at2"/>
<name>A0A1V4SDX5_RUMHU</name>
<dbReference type="RefSeq" id="WP_080066486.1">
    <property type="nucleotide sequence ID" value="NZ_MZGX01000034.1"/>
</dbReference>
<feature type="domain" description="Mor transcription activator" evidence="1">
    <location>
        <begin position="14"/>
        <end position="90"/>
    </location>
</feature>
<organism evidence="2 3">
    <name type="scientific">Ruminiclostridium hungatei</name>
    <name type="common">Clostridium hungatei</name>
    <dbReference type="NCBI Taxonomy" id="48256"/>
    <lineage>
        <taxon>Bacteria</taxon>
        <taxon>Bacillati</taxon>
        <taxon>Bacillota</taxon>
        <taxon>Clostridia</taxon>
        <taxon>Eubacteriales</taxon>
        <taxon>Oscillospiraceae</taxon>
        <taxon>Ruminiclostridium</taxon>
    </lineage>
</organism>
<dbReference type="AlphaFoldDB" id="A0A1V4SDX5"/>
<dbReference type="InterPro" id="IPR009057">
    <property type="entry name" value="Homeodomain-like_sf"/>
</dbReference>
<dbReference type="STRING" id="48256.CLHUN_40270"/>
<dbReference type="PANTHER" id="PTHR37812">
    <property type="entry name" value="MU-LIKE PROPHAGE FLUMU PROTEIN C"/>
    <property type="match status" value="1"/>
</dbReference>
<dbReference type="Pfam" id="PF08765">
    <property type="entry name" value="Mor"/>
    <property type="match status" value="1"/>
</dbReference>
<dbReference type="EMBL" id="MZGX01000034">
    <property type="protein sequence ID" value="OPX42122.1"/>
    <property type="molecule type" value="Genomic_DNA"/>
</dbReference>
<gene>
    <name evidence="2" type="ORF">CLHUN_40270</name>
</gene>
<proteinExistence type="predicted"/>
<dbReference type="SUPFAM" id="SSF46689">
    <property type="entry name" value="Homeodomain-like"/>
    <property type="match status" value="1"/>
</dbReference>
<reference evidence="2 3" key="1">
    <citation type="submission" date="2017-03" db="EMBL/GenBank/DDBJ databases">
        <title>Genome sequence of Clostridium hungatei DSM 14427.</title>
        <authorList>
            <person name="Poehlein A."/>
            <person name="Daniel R."/>
        </authorList>
    </citation>
    <scope>NUCLEOTIDE SEQUENCE [LARGE SCALE GENOMIC DNA]</scope>
    <source>
        <strain evidence="2 3">DSM 14427</strain>
    </source>
</reference>
<dbReference type="InterPro" id="IPR049739">
    <property type="entry name" value="YraL-like"/>
</dbReference>
<dbReference type="Gene3D" id="1.10.10.60">
    <property type="entry name" value="Homeodomain-like"/>
    <property type="match status" value="1"/>
</dbReference>
<evidence type="ECO:0000259" key="1">
    <source>
        <dbReference type="Pfam" id="PF08765"/>
    </source>
</evidence>
<accession>A0A1V4SDX5</accession>
<sequence length="99" mass="11662">MKYIKAQDVLPEEIIELIQEYVDGEFMYIPRKNGGHKAWGEASGTRESLLERNRKIYRDYRSGTSVPDLTKLYYLSEQSIRRIISQEKQKCSNSLHNHL</sequence>
<dbReference type="InterPro" id="IPR052411">
    <property type="entry name" value="c-mor_Regulatory_Protein"/>
</dbReference>
<dbReference type="PANTHER" id="PTHR37812:SF1">
    <property type="entry name" value="MU-LIKE PROPHAGE FLUMU PROTEIN C"/>
    <property type="match status" value="1"/>
</dbReference>
<dbReference type="NCBIfam" id="NF040785">
    <property type="entry name" value="CD3324_fam"/>
    <property type="match status" value="1"/>
</dbReference>
<protein>
    <submittedName>
        <fullName evidence="2">Mor transcription activator family protein</fullName>
    </submittedName>
</protein>
<dbReference type="InterPro" id="IPR014875">
    <property type="entry name" value="Mor_transcription_activator"/>
</dbReference>